<dbReference type="GO" id="GO:0005975">
    <property type="term" value="P:carbohydrate metabolic process"/>
    <property type="evidence" value="ECO:0007669"/>
    <property type="project" value="InterPro"/>
</dbReference>
<evidence type="ECO:0000313" key="4">
    <source>
        <dbReference type="EMBL" id="KAJ2905190.1"/>
    </source>
</evidence>
<dbReference type="GO" id="GO:0004553">
    <property type="term" value="F:hydrolase activity, hydrolyzing O-glycosyl compounds"/>
    <property type="evidence" value="ECO:0007669"/>
    <property type="project" value="InterPro"/>
</dbReference>
<keyword evidence="2" id="KW-0732">Signal</keyword>
<evidence type="ECO:0000256" key="1">
    <source>
        <dbReference type="SAM" id="MobiDB-lite"/>
    </source>
</evidence>
<gene>
    <name evidence="4" type="ORF">MKZ38_006096</name>
</gene>
<reference evidence="4" key="1">
    <citation type="submission" date="2022-07" db="EMBL/GenBank/DDBJ databases">
        <title>Draft genome sequence of Zalerion maritima ATCC 34329, a (micro)plastics degrading marine fungus.</title>
        <authorList>
            <person name="Paco A."/>
            <person name="Goncalves M.F.M."/>
            <person name="Rocha-Santos T.A.P."/>
            <person name="Alves A."/>
        </authorList>
    </citation>
    <scope>NUCLEOTIDE SEQUENCE</scope>
    <source>
        <strain evidence="4">ATCC 34329</strain>
    </source>
</reference>
<evidence type="ECO:0000256" key="2">
    <source>
        <dbReference type="SAM" id="SignalP"/>
    </source>
</evidence>
<protein>
    <submittedName>
        <fullName evidence="4">Glycoside hydrolase family 16 protein</fullName>
    </submittedName>
</protein>
<dbReference type="CDD" id="cd00413">
    <property type="entry name" value="Glyco_hydrolase_16"/>
    <property type="match status" value="1"/>
</dbReference>
<accession>A0AAD5RVS8</accession>
<dbReference type="PROSITE" id="PS51762">
    <property type="entry name" value="GH16_2"/>
    <property type="match status" value="1"/>
</dbReference>
<feature type="region of interest" description="Disordered" evidence="1">
    <location>
        <begin position="432"/>
        <end position="468"/>
    </location>
</feature>
<dbReference type="Proteomes" id="UP001201980">
    <property type="component" value="Unassembled WGS sequence"/>
</dbReference>
<feature type="signal peptide" evidence="2">
    <location>
        <begin position="1"/>
        <end position="28"/>
    </location>
</feature>
<feature type="compositionally biased region" description="Low complexity" evidence="1">
    <location>
        <begin position="458"/>
        <end position="468"/>
    </location>
</feature>
<feature type="chain" id="PRO_5042114487" evidence="2">
    <location>
        <begin position="29"/>
        <end position="547"/>
    </location>
</feature>
<feature type="domain" description="GH16" evidence="3">
    <location>
        <begin position="29"/>
        <end position="329"/>
    </location>
</feature>
<dbReference type="EMBL" id="JAKWBI020000036">
    <property type="protein sequence ID" value="KAJ2905190.1"/>
    <property type="molecule type" value="Genomic_DNA"/>
</dbReference>
<proteinExistence type="predicted"/>
<keyword evidence="5" id="KW-1185">Reference proteome</keyword>
<organism evidence="4 5">
    <name type="scientific">Zalerion maritima</name>
    <dbReference type="NCBI Taxonomy" id="339359"/>
    <lineage>
        <taxon>Eukaryota</taxon>
        <taxon>Fungi</taxon>
        <taxon>Dikarya</taxon>
        <taxon>Ascomycota</taxon>
        <taxon>Pezizomycotina</taxon>
        <taxon>Sordariomycetes</taxon>
        <taxon>Lulworthiomycetidae</taxon>
        <taxon>Lulworthiales</taxon>
        <taxon>Lulworthiaceae</taxon>
        <taxon>Zalerion</taxon>
    </lineage>
</organism>
<dbReference type="Gene3D" id="2.60.120.200">
    <property type="match status" value="1"/>
</dbReference>
<dbReference type="PANTHER" id="PTHR38121">
    <property type="entry name" value="GH16 DOMAIN-CONTAINING PROTEIN"/>
    <property type="match status" value="1"/>
</dbReference>
<name>A0AAD5RVS8_9PEZI</name>
<sequence>MRRLSPHLGARLLPLVLALAATTPSTVADNNDDNSYPREVSDDDCDCFLTDGEESNYFLNHQFWDFRSLTDYYNGIPSVQDTLSSSRDAEETSDFFTSDRWTSTWALQNWNNSGENPFGGANYMMMNSFSNVYVDLNGDSSGDDVSDTYLVLRTAKLEDFQSAAEFQSQDEDYHFLSMRMYARTAGDPGACTAMFTYRENDDIYAVQEADIEILTSGPEDVVQFTNQPSFTANGKSIDESTQNVTLPDDNTWTDWKEYRLDWSEGVTSWYVDGEFVSKIEFQAPKDPASIILNTWGDGGEWTGQMEEGGRAYLQLQWWEFVYNKTDDNESKRRKKRDWSEGGLLGRLLKRDDDDDEQCAKIFSCRTTNLLFQALKLFACQSTGLEVNLFPLPGALLPGTITRHALVSRSSYPLAIASLFSPLHSPPYATVQRYQTPSPSCTPTDPPVTQTPATSHQLPAARSPAPSCAPRNACTSNGILFAKPDQAVSPSGFPAPFGFEKESGVSVRLGGGVFCGRARARVYSWRGFVCGGEGGRTWCLTMVERKMS</sequence>
<comment type="caution">
    <text evidence="4">The sequence shown here is derived from an EMBL/GenBank/DDBJ whole genome shotgun (WGS) entry which is preliminary data.</text>
</comment>
<dbReference type="InterPro" id="IPR013320">
    <property type="entry name" value="ConA-like_dom_sf"/>
</dbReference>
<dbReference type="InterPro" id="IPR000757">
    <property type="entry name" value="Beta-glucanase-like"/>
</dbReference>
<dbReference type="SUPFAM" id="SSF49899">
    <property type="entry name" value="Concanavalin A-like lectins/glucanases"/>
    <property type="match status" value="1"/>
</dbReference>
<dbReference type="AlphaFoldDB" id="A0AAD5RVS8"/>
<keyword evidence="4" id="KW-0378">Hydrolase</keyword>
<dbReference type="PANTHER" id="PTHR38121:SF4">
    <property type="entry name" value="GH16 DOMAIN-CONTAINING PROTEIN-RELATED"/>
    <property type="match status" value="1"/>
</dbReference>
<evidence type="ECO:0000259" key="3">
    <source>
        <dbReference type="PROSITE" id="PS51762"/>
    </source>
</evidence>
<dbReference type="Pfam" id="PF00722">
    <property type="entry name" value="Glyco_hydro_16"/>
    <property type="match status" value="1"/>
</dbReference>
<evidence type="ECO:0000313" key="5">
    <source>
        <dbReference type="Proteomes" id="UP001201980"/>
    </source>
</evidence>